<dbReference type="Proteomes" id="UP000093267">
    <property type="component" value="Chromosome"/>
</dbReference>
<accession>A0A1B2IYS4</accession>
<dbReference type="AlphaFoldDB" id="A0A1B2IYS4"/>
<keyword evidence="1" id="KW-1133">Transmembrane helix</keyword>
<dbReference type="KEGG" id="lpd:AYR62_09970"/>
<keyword evidence="1" id="KW-0812">Transmembrane</keyword>
<protein>
    <submittedName>
        <fullName evidence="2">Uncharacterized protein</fullName>
    </submittedName>
</protein>
<keyword evidence="1" id="KW-0472">Membrane</keyword>
<feature type="transmembrane region" description="Helical" evidence="1">
    <location>
        <begin position="40"/>
        <end position="59"/>
    </location>
</feature>
<evidence type="ECO:0000256" key="1">
    <source>
        <dbReference type="SAM" id="Phobius"/>
    </source>
</evidence>
<name>A0A1B2IYS4_9LACO</name>
<gene>
    <name evidence="2" type="ORF">AYR63_08415</name>
</gene>
<dbReference type="RefSeq" id="WP_054708107.1">
    <property type="nucleotide sequence ID" value="NZ_CP014912.1"/>
</dbReference>
<keyword evidence="3" id="KW-1185">Reference proteome</keyword>
<dbReference type="EMBL" id="CP014924">
    <property type="protein sequence ID" value="ANZ67158.1"/>
    <property type="molecule type" value="Genomic_DNA"/>
</dbReference>
<organism evidence="2 3">
    <name type="scientific">Secundilactobacillus paracollinoides</name>
    <dbReference type="NCBI Taxonomy" id="240427"/>
    <lineage>
        <taxon>Bacteria</taxon>
        <taxon>Bacillati</taxon>
        <taxon>Bacillota</taxon>
        <taxon>Bacilli</taxon>
        <taxon>Lactobacillales</taxon>
        <taxon>Lactobacillaceae</taxon>
        <taxon>Secundilactobacillus</taxon>
    </lineage>
</organism>
<evidence type="ECO:0000313" key="2">
    <source>
        <dbReference type="EMBL" id="ANZ67158.1"/>
    </source>
</evidence>
<reference evidence="2 3" key="1">
    <citation type="submission" date="2016-03" db="EMBL/GenBank/DDBJ databases">
        <title>Pediococcus and Lactobacillus from brewery environment - whole genome sequencing and assembly.</title>
        <authorList>
            <person name="Behr J."/>
            <person name="Geissler A.J."/>
            <person name="Vogel R.F."/>
        </authorList>
    </citation>
    <scope>NUCLEOTIDE SEQUENCE [LARGE SCALE GENOMIC DNA]</scope>
    <source>
        <strain evidence="2 3">TMW 1.1995</strain>
    </source>
</reference>
<sequence length="60" mass="6898">MILLIVFELIVAVGYAGITALLMSVQYHDHAVTLTSFRKHLMYALFVWIVLIIIEVVVFY</sequence>
<evidence type="ECO:0000313" key="3">
    <source>
        <dbReference type="Proteomes" id="UP000093267"/>
    </source>
</evidence>
<proteinExistence type="predicted"/>